<sequence>MVPPQFTTEGPTMSPRNRANTVPFLLRYLARKTLTRRRPASLAAAGLFTGAPQHVTLAGIRELAPTRKMAASKTPFEWPVGATIQLPETYSFGGARWSTEQFLVGTDTAALLVLVEGTVRYERYLLTGGPKVNWLSMSVAKSFVSCLVGIAVDEGLIRGIDDPISDYVRVEPGSAYDGVSIRTVLGMSSGARWNEAYHDRRSEIQQLSRAVLGLQGGLDGFVARMAKQSAPETVCRYNSGETQVLGALIARATGRTVSDYMHEKLVEPLGFESPGYWVTDMRGVEASFAGLNLTARDYAKLGELYRNGGVWQGNRIISEDWVRASTTIDSPIREPGNPILGDHGIDLGYGYQWWIPAGNRGDFSAIGILNQLIYVDPASGTTIVKLSANREYGTSKEERTNRDVENVEFLRAIAAHVGHAARPKKRPSPASARSTT</sequence>
<dbReference type="Gene3D" id="3.40.710.10">
    <property type="entry name" value="DD-peptidase/beta-lactamase superfamily"/>
    <property type="match status" value="1"/>
</dbReference>
<dbReference type="AlphaFoldDB" id="K0F6A1"/>
<dbReference type="SUPFAM" id="SSF56601">
    <property type="entry name" value="beta-lactamase/transpeptidase-like"/>
    <property type="match status" value="1"/>
</dbReference>
<dbReference type="PANTHER" id="PTHR43283">
    <property type="entry name" value="BETA-LACTAMASE-RELATED"/>
    <property type="match status" value="1"/>
</dbReference>
<dbReference type="InterPro" id="IPR050789">
    <property type="entry name" value="Diverse_Enzym_Activities"/>
</dbReference>
<keyword evidence="3" id="KW-1185">Reference proteome</keyword>
<feature type="domain" description="Beta-lactamase-related" evidence="1">
    <location>
        <begin position="107"/>
        <end position="400"/>
    </location>
</feature>
<dbReference type="InterPro" id="IPR012338">
    <property type="entry name" value="Beta-lactam/transpept-like"/>
</dbReference>
<accession>K0F6A1</accession>
<protein>
    <recommendedName>
        <fullName evidence="1">Beta-lactamase-related domain-containing protein</fullName>
    </recommendedName>
</protein>
<gene>
    <name evidence="2" type="ORF">O3I_025100</name>
</gene>
<name>K0F6A1_NOCB7</name>
<reference evidence="2 3" key="1">
    <citation type="journal article" date="2012" name="J. Bacteriol.">
        <title>Complete genome sequence of Nocardia brasiliensis HUJEG-1.</title>
        <authorList>
            <person name="Vera-Cabrera L."/>
            <person name="Ortiz-Lopez R."/>
            <person name="Elizondo-Gonzalez R."/>
            <person name="Perez-Maya A.A."/>
            <person name="Ocampo-Candiani J."/>
        </authorList>
    </citation>
    <scope>NUCLEOTIDE SEQUENCE [LARGE SCALE GENOMIC DNA]</scope>
    <source>
        <strain evidence="3">ATCC 700358</strain>
    </source>
</reference>
<evidence type="ECO:0000313" key="2">
    <source>
        <dbReference type="EMBL" id="AFU02971.1"/>
    </source>
</evidence>
<dbReference type="STRING" id="1133849.O3I_025100"/>
<dbReference type="HOGENOM" id="CLU_030169_0_2_11"/>
<dbReference type="InterPro" id="IPR001466">
    <property type="entry name" value="Beta-lactam-related"/>
</dbReference>
<dbReference type="PANTHER" id="PTHR43283:SF14">
    <property type="entry name" value="BLL8153 PROTEIN"/>
    <property type="match status" value="1"/>
</dbReference>
<dbReference type="eggNOG" id="COG1680">
    <property type="taxonomic scope" value="Bacteria"/>
</dbReference>
<dbReference type="Pfam" id="PF00144">
    <property type="entry name" value="Beta-lactamase"/>
    <property type="match status" value="1"/>
</dbReference>
<evidence type="ECO:0000259" key="1">
    <source>
        <dbReference type="Pfam" id="PF00144"/>
    </source>
</evidence>
<organism evidence="2 3">
    <name type="scientific">Nocardia brasiliensis (strain ATCC 700358 / HUJEG-1)</name>
    <dbReference type="NCBI Taxonomy" id="1133849"/>
    <lineage>
        <taxon>Bacteria</taxon>
        <taxon>Bacillati</taxon>
        <taxon>Actinomycetota</taxon>
        <taxon>Actinomycetes</taxon>
        <taxon>Mycobacteriales</taxon>
        <taxon>Nocardiaceae</taxon>
        <taxon>Nocardia</taxon>
    </lineage>
</organism>
<evidence type="ECO:0000313" key="3">
    <source>
        <dbReference type="Proteomes" id="UP000006304"/>
    </source>
</evidence>
<dbReference type="Proteomes" id="UP000006304">
    <property type="component" value="Chromosome"/>
</dbReference>
<dbReference type="KEGG" id="nbr:O3I_025100"/>
<proteinExistence type="predicted"/>
<dbReference type="EMBL" id="CP003876">
    <property type="protein sequence ID" value="AFU02971.1"/>
    <property type="molecule type" value="Genomic_DNA"/>
</dbReference>